<sequence>MKFLSSSLLGPPISITRSLLRSRRVNLLLKVSALILLLSVLEAYYHSQVSLSIPRPVGPNDLDEPFSIGCQDVSKLVTRPREKAVLVMLARNNELKEAKRTMENVEDRFNRWFNYPVLFLNNEPWSEEFVRALKGTVSGEAKFEVIPGGTWGPSEGLTKEVMGEYLKQQEADGVYKGEIEGYHHMCRFYSGEFYNLDALKEYKYYWRLEPGVSYGCSLTYDPFVEMARRGKKYGYTVALWEEPNTCPSLFRTVDDFRTQNNIPMHPNWKAMIDTESNWLLKPAPIRWLLGKILRREHYNIKGEKWNLCHYWSNFEIADLDFFRGEQYQKLFKHLDKTGGFYRERWGDAPVHSLAVHLLLEAKELHHFSDIAYYHEPFWQCPQNAKGKQLLDNEMIGKPTEGMSEEQQGGFGCRCECGLGKKGDWRKRNNRGICLEKMQQPAARHRASWWDLRRRRWPYSVGFDSEGNKVA</sequence>
<evidence type="ECO:0000256" key="4">
    <source>
        <dbReference type="PIRSR" id="PIRSR018153-1"/>
    </source>
</evidence>
<feature type="active site" description="Nucleophile" evidence="4">
    <location>
        <position position="315"/>
    </location>
</feature>
<reference evidence="5" key="1">
    <citation type="submission" date="2023-06" db="EMBL/GenBank/DDBJ databases">
        <title>Genome-scale phylogeny and comparative genomics of the fungal order Sordariales.</title>
        <authorList>
            <consortium name="Lawrence Berkeley National Laboratory"/>
            <person name="Hensen N."/>
            <person name="Bonometti L."/>
            <person name="Westerberg I."/>
            <person name="Brannstrom I.O."/>
            <person name="Guillou S."/>
            <person name="Cros-Aarteil S."/>
            <person name="Calhoun S."/>
            <person name="Haridas S."/>
            <person name="Kuo A."/>
            <person name="Mondo S."/>
            <person name="Pangilinan J."/>
            <person name="Riley R."/>
            <person name="Labutti K."/>
            <person name="Andreopoulos B."/>
            <person name="Lipzen A."/>
            <person name="Chen C."/>
            <person name="Yanf M."/>
            <person name="Daum C."/>
            <person name="Ng V."/>
            <person name="Clum A."/>
            <person name="Steindorff A."/>
            <person name="Ohm R."/>
            <person name="Martin F."/>
            <person name="Silar P."/>
            <person name="Natvig D."/>
            <person name="Lalanne C."/>
            <person name="Gautier V."/>
            <person name="Ament-Velasquez S.L."/>
            <person name="Kruys A."/>
            <person name="Hutchinson M.I."/>
            <person name="Powell A.J."/>
            <person name="Barry K."/>
            <person name="Miller A.N."/>
            <person name="Grigoriev I.V."/>
            <person name="Debuchy R."/>
            <person name="Gladieux P."/>
            <person name="Thoren M.H."/>
            <person name="Johannesson H."/>
        </authorList>
    </citation>
    <scope>NUCLEOTIDE SEQUENCE</scope>
    <source>
        <strain evidence="5">CBS 540.89</strain>
    </source>
</reference>
<comment type="caution">
    <text evidence="5">The sequence shown here is derived from an EMBL/GenBank/DDBJ whole genome shotgun (WGS) entry which is preliminary data.</text>
</comment>
<keyword evidence="6" id="KW-1185">Reference proteome</keyword>
<dbReference type="PIRSF" id="PIRSF018153">
    <property type="entry name" value="Glyco_trans_15"/>
    <property type="match status" value="1"/>
</dbReference>
<dbReference type="GO" id="GO:0006487">
    <property type="term" value="P:protein N-linked glycosylation"/>
    <property type="evidence" value="ECO:0007669"/>
    <property type="project" value="TreeGrafter"/>
</dbReference>
<dbReference type="GO" id="GO:0005794">
    <property type="term" value="C:Golgi apparatus"/>
    <property type="evidence" value="ECO:0007669"/>
    <property type="project" value="TreeGrafter"/>
</dbReference>
<keyword evidence="2" id="KW-0328">Glycosyltransferase</keyword>
<dbReference type="InterPro" id="IPR029044">
    <property type="entry name" value="Nucleotide-diphossugar_trans"/>
</dbReference>
<keyword evidence="3 5" id="KW-0808">Transferase</keyword>
<comment type="similarity">
    <text evidence="1">Belongs to the glycosyltransferase 15 family.</text>
</comment>
<evidence type="ECO:0000256" key="3">
    <source>
        <dbReference type="ARBA" id="ARBA00022679"/>
    </source>
</evidence>
<dbReference type="Pfam" id="PF01793">
    <property type="entry name" value="Glyco_transf_15"/>
    <property type="match status" value="1"/>
</dbReference>
<dbReference type="EMBL" id="JAUKTV010000005">
    <property type="protein sequence ID" value="KAK0737273.1"/>
    <property type="molecule type" value="Genomic_DNA"/>
</dbReference>
<protein>
    <submittedName>
        <fullName evidence="5">Nucleotide-diphospho-sugar transferase</fullName>
    </submittedName>
</protein>
<evidence type="ECO:0000256" key="2">
    <source>
        <dbReference type="ARBA" id="ARBA00022676"/>
    </source>
</evidence>
<dbReference type="SUPFAM" id="SSF53448">
    <property type="entry name" value="Nucleotide-diphospho-sugar transferases"/>
    <property type="match status" value="1"/>
</dbReference>
<name>A0AA40BN95_9PEZI</name>
<organism evidence="5 6">
    <name type="scientific">Apiosordaria backusii</name>
    <dbReference type="NCBI Taxonomy" id="314023"/>
    <lineage>
        <taxon>Eukaryota</taxon>
        <taxon>Fungi</taxon>
        <taxon>Dikarya</taxon>
        <taxon>Ascomycota</taxon>
        <taxon>Pezizomycotina</taxon>
        <taxon>Sordariomycetes</taxon>
        <taxon>Sordariomycetidae</taxon>
        <taxon>Sordariales</taxon>
        <taxon>Lasiosphaeriaceae</taxon>
        <taxon>Apiosordaria</taxon>
    </lineage>
</organism>
<dbReference type="Gene3D" id="3.90.550.10">
    <property type="entry name" value="Spore Coat Polysaccharide Biosynthesis Protein SpsA, Chain A"/>
    <property type="match status" value="1"/>
</dbReference>
<dbReference type="PANTHER" id="PTHR31121:SF2">
    <property type="entry name" value="MANNOSYLTRANSFERASE KTR5-RELATED"/>
    <property type="match status" value="1"/>
</dbReference>
<dbReference type="PANTHER" id="PTHR31121">
    <property type="entry name" value="ALPHA-1,2 MANNOSYLTRANSFERASE KTR1"/>
    <property type="match status" value="1"/>
</dbReference>
<proteinExistence type="inferred from homology"/>
<dbReference type="Proteomes" id="UP001172159">
    <property type="component" value="Unassembled WGS sequence"/>
</dbReference>
<evidence type="ECO:0000256" key="1">
    <source>
        <dbReference type="ARBA" id="ARBA00007677"/>
    </source>
</evidence>
<evidence type="ECO:0000313" key="5">
    <source>
        <dbReference type="EMBL" id="KAK0737273.1"/>
    </source>
</evidence>
<dbReference type="GO" id="GO:0000026">
    <property type="term" value="F:alpha-1,2-mannosyltransferase activity"/>
    <property type="evidence" value="ECO:0007669"/>
    <property type="project" value="TreeGrafter"/>
</dbReference>
<evidence type="ECO:0000313" key="6">
    <source>
        <dbReference type="Proteomes" id="UP001172159"/>
    </source>
</evidence>
<dbReference type="AlphaFoldDB" id="A0AA40BN95"/>
<gene>
    <name evidence="5" type="ORF">B0T21DRAFT_287045</name>
</gene>
<accession>A0AA40BN95</accession>
<dbReference type="GO" id="GO:0016020">
    <property type="term" value="C:membrane"/>
    <property type="evidence" value="ECO:0007669"/>
    <property type="project" value="InterPro"/>
</dbReference>
<dbReference type="GO" id="GO:0000032">
    <property type="term" value="P:cell wall mannoprotein biosynthetic process"/>
    <property type="evidence" value="ECO:0007669"/>
    <property type="project" value="TreeGrafter"/>
</dbReference>
<dbReference type="InterPro" id="IPR002685">
    <property type="entry name" value="Glyco_trans_15"/>
</dbReference>